<dbReference type="InterPro" id="IPR036775">
    <property type="entry name" value="DNA_pol_Y-fam_lit_finger_sf"/>
</dbReference>
<dbReference type="InterPro" id="IPR017961">
    <property type="entry name" value="DNA_pol_Y-fam_little_finger"/>
</dbReference>
<dbReference type="FunFam" id="3.30.1490.100:FF:000004">
    <property type="entry name" value="DNA polymerase IV"/>
    <property type="match status" value="1"/>
</dbReference>
<keyword evidence="12" id="KW-0234">DNA repair</keyword>
<keyword evidence="9" id="KW-0862">Zinc</keyword>
<evidence type="ECO:0000259" key="15">
    <source>
        <dbReference type="PROSITE" id="PS50173"/>
    </source>
</evidence>
<evidence type="ECO:0000313" key="17">
    <source>
        <dbReference type="Proteomes" id="UP000002630"/>
    </source>
</evidence>
<dbReference type="Gene3D" id="3.30.1490.100">
    <property type="entry name" value="DNA polymerase, Y-family, little finger domain"/>
    <property type="match status" value="1"/>
</dbReference>
<evidence type="ECO:0000313" key="16">
    <source>
        <dbReference type="EMBL" id="CBN75465.1"/>
    </source>
</evidence>
<dbReference type="InterPro" id="IPR043502">
    <property type="entry name" value="DNA/RNA_pol_sf"/>
</dbReference>
<evidence type="ECO:0000256" key="11">
    <source>
        <dbReference type="ARBA" id="ARBA00022932"/>
    </source>
</evidence>
<evidence type="ECO:0000256" key="13">
    <source>
        <dbReference type="ARBA" id="ARBA00049244"/>
    </source>
</evidence>
<dbReference type="GO" id="GO:0005634">
    <property type="term" value="C:nucleus"/>
    <property type="evidence" value="ECO:0007669"/>
    <property type="project" value="TreeGrafter"/>
</dbReference>
<dbReference type="PROSITE" id="PS50173">
    <property type="entry name" value="UMUC"/>
    <property type="match status" value="1"/>
</dbReference>
<reference evidence="16 17" key="1">
    <citation type="journal article" date="2010" name="Nature">
        <title>The Ectocarpus genome and the independent evolution of multicellularity in brown algae.</title>
        <authorList>
            <person name="Cock J.M."/>
            <person name="Sterck L."/>
            <person name="Rouze P."/>
            <person name="Scornet D."/>
            <person name="Allen A.E."/>
            <person name="Amoutzias G."/>
            <person name="Anthouard V."/>
            <person name="Artiguenave F."/>
            <person name="Aury J.M."/>
            <person name="Badger J.H."/>
            <person name="Beszteri B."/>
            <person name="Billiau K."/>
            <person name="Bonnet E."/>
            <person name="Bothwell J.H."/>
            <person name="Bowler C."/>
            <person name="Boyen C."/>
            <person name="Brownlee C."/>
            <person name="Carrano C.J."/>
            <person name="Charrier B."/>
            <person name="Cho G.Y."/>
            <person name="Coelho S.M."/>
            <person name="Collen J."/>
            <person name="Corre E."/>
            <person name="Da Silva C."/>
            <person name="Delage L."/>
            <person name="Delaroque N."/>
            <person name="Dittami S.M."/>
            <person name="Doulbeau S."/>
            <person name="Elias M."/>
            <person name="Farnham G."/>
            <person name="Gachon C.M."/>
            <person name="Gschloessl B."/>
            <person name="Heesch S."/>
            <person name="Jabbari K."/>
            <person name="Jubin C."/>
            <person name="Kawai H."/>
            <person name="Kimura K."/>
            <person name="Kloareg B."/>
            <person name="Kupper F.C."/>
            <person name="Lang D."/>
            <person name="Le Bail A."/>
            <person name="Leblanc C."/>
            <person name="Lerouge P."/>
            <person name="Lohr M."/>
            <person name="Lopez P.J."/>
            <person name="Martens C."/>
            <person name="Maumus F."/>
            <person name="Michel G."/>
            <person name="Miranda-Saavedra D."/>
            <person name="Morales J."/>
            <person name="Moreau H."/>
            <person name="Motomura T."/>
            <person name="Nagasato C."/>
            <person name="Napoli C.A."/>
            <person name="Nelson D.R."/>
            <person name="Nyvall-Collen P."/>
            <person name="Peters A.F."/>
            <person name="Pommier C."/>
            <person name="Potin P."/>
            <person name="Poulain J."/>
            <person name="Quesneville H."/>
            <person name="Read B."/>
            <person name="Rensing S.A."/>
            <person name="Ritter A."/>
            <person name="Rousvoal S."/>
            <person name="Samanta M."/>
            <person name="Samson G."/>
            <person name="Schroeder D.C."/>
            <person name="Segurens B."/>
            <person name="Strittmatter M."/>
            <person name="Tonon T."/>
            <person name="Tregear J.W."/>
            <person name="Valentin K."/>
            <person name="von Dassow P."/>
            <person name="Yamagishi T."/>
            <person name="Van de Peer Y."/>
            <person name="Wincker P."/>
        </authorList>
    </citation>
    <scope>NUCLEOTIDE SEQUENCE [LARGE SCALE GENOMIC DNA]</scope>
    <source>
        <strain evidence="17">Ec32 / CCAP1310/4</strain>
    </source>
</reference>
<protein>
    <recommendedName>
        <fullName evidence="2">DNA polymerase kappa</fullName>
        <ecNumber evidence="1">2.7.7.7</ecNumber>
    </recommendedName>
</protein>
<dbReference type="GO" id="GO:0003887">
    <property type="term" value="F:DNA-directed DNA polymerase activity"/>
    <property type="evidence" value="ECO:0007669"/>
    <property type="project" value="UniProtKB-KW"/>
</dbReference>
<evidence type="ECO:0000256" key="3">
    <source>
        <dbReference type="ARBA" id="ARBA00022679"/>
    </source>
</evidence>
<evidence type="ECO:0000256" key="14">
    <source>
        <dbReference type="SAM" id="MobiDB-lite"/>
    </source>
</evidence>
<feature type="compositionally biased region" description="Basic and acidic residues" evidence="14">
    <location>
        <begin position="258"/>
        <end position="269"/>
    </location>
</feature>
<dbReference type="GO" id="GO:0003684">
    <property type="term" value="F:damaged DNA binding"/>
    <property type="evidence" value="ECO:0007669"/>
    <property type="project" value="InterPro"/>
</dbReference>
<dbReference type="SUPFAM" id="SSF100879">
    <property type="entry name" value="Lesion bypass DNA polymerase (Y-family), little finger domain"/>
    <property type="match status" value="1"/>
</dbReference>
<keyword evidence="17" id="KW-1185">Reference proteome</keyword>
<keyword evidence="4" id="KW-0548">Nucleotidyltransferase</keyword>
<dbReference type="STRING" id="2880.D8LUC4"/>
<evidence type="ECO:0000256" key="6">
    <source>
        <dbReference type="ARBA" id="ARBA00022723"/>
    </source>
</evidence>
<dbReference type="GO" id="GO:0042276">
    <property type="term" value="P:error-prone translesion synthesis"/>
    <property type="evidence" value="ECO:0007669"/>
    <property type="project" value="TreeGrafter"/>
</dbReference>
<dbReference type="AlphaFoldDB" id="D8LUC4"/>
<evidence type="ECO:0000256" key="9">
    <source>
        <dbReference type="ARBA" id="ARBA00022833"/>
    </source>
</evidence>
<dbReference type="SUPFAM" id="SSF56672">
    <property type="entry name" value="DNA/RNA polymerases"/>
    <property type="match status" value="1"/>
</dbReference>
<dbReference type="EMBL" id="FN649232">
    <property type="protein sequence ID" value="CBN75465.1"/>
    <property type="molecule type" value="Genomic_DNA"/>
</dbReference>
<feature type="region of interest" description="Disordered" evidence="14">
    <location>
        <begin position="669"/>
        <end position="702"/>
    </location>
</feature>
<keyword evidence="5" id="KW-0235">DNA replication</keyword>
<feature type="domain" description="UmuC" evidence="15">
    <location>
        <begin position="86"/>
        <end position="348"/>
    </location>
</feature>
<dbReference type="SMART" id="SM00734">
    <property type="entry name" value="ZnF_Rad18"/>
    <property type="match status" value="1"/>
</dbReference>
<dbReference type="OrthoDB" id="1747274at2759"/>
<comment type="catalytic activity">
    <reaction evidence="13">
        <text>DNA(n) + a 2'-deoxyribonucleoside 5'-triphosphate = DNA(n+1) + diphosphate</text>
        <dbReference type="Rhea" id="RHEA:22508"/>
        <dbReference type="Rhea" id="RHEA-COMP:17339"/>
        <dbReference type="Rhea" id="RHEA-COMP:17340"/>
        <dbReference type="ChEBI" id="CHEBI:33019"/>
        <dbReference type="ChEBI" id="CHEBI:61560"/>
        <dbReference type="ChEBI" id="CHEBI:173112"/>
        <dbReference type="EC" id="2.7.7.7"/>
    </reaction>
</comment>
<dbReference type="InParanoid" id="D8LUC4"/>
<dbReference type="PANTHER" id="PTHR11076:SF33">
    <property type="entry name" value="DNA POLYMERASE KAPPA"/>
    <property type="match status" value="1"/>
</dbReference>
<organism evidence="16 17">
    <name type="scientific">Ectocarpus siliculosus</name>
    <name type="common">Brown alga</name>
    <name type="synonym">Conferva siliculosa</name>
    <dbReference type="NCBI Taxonomy" id="2880"/>
    <lineage>
        <taxon>Eukaryota</taxon>
        <taxon>Sar</taxon>
        <taxon>Stramenopiles</taxon>
        <taxon>Ochrophyta</taxon>
        <taxon>PX clade</taxon>
        <taxon>Phaeophyceae</taxon>
        <taxon>Ectocarpales</taxon>
        <taxon>Ectocarpaceae</taxon>
        <taxon>Ectocarpus</taxon>
    </lineage>
</organism>
<dbReference type="EMBL" id="FN649742">
    <property type="protein sequence ID" value="CBN75465.1"/>
    <property type="molecule type" value="Genomic_DNA"/>
</dbReference>
<dbReference type="Gene3D" id="3.30.70.270">
    <property type="match status" value="1"/>
</dbReference>
<dbReference type="GO" id="GO:0006281">
    <property type="term" value="P:DNA repair"/>
    <property type="evidence" value="ECO:0007669"/>
    <property type="project" value="UniProtKB-KW"/>
</dbReference>
<dbReference type="eggNOG" id="KOG2094">
    <property type="taxonomic scope" value="Eukaryota"/>
</dbReference>
<dbReference type="Pfam" id="PF00817">
    <property type="entry name" value="IMS"/>
    <property type="match status" value="1"/>
</dbReference>
<dbReference type="GO" id="GO:0008270">
    <property type="term" value="F:zinc ion binding"/>
    <property type="evidence" value="ECO:0007669"/>
    <property type="project" value="UniProtKB-KW"/>
</dbReference>
<dbReference type="InterPro" id="IPR022880">
    <property type="entry name" value="DNApol_IV"/>
</dbReference>
<gene>
    <name evidence="16" type="ORF">Esi_0099_0091</name>
</gene>
<keyword evidence="11" id="KW-0239">DNA-directed DNA polymerase</keyword>
<evidence type="ECO:0000256" key="8">
    <source>
        <dbReference type="ARBA" id="ARBA00022771"/>
    </source>
</evidence>
<keyword evidence="6" id="KW-0479">Metal-binding</keyword>
<evidence type="ECO:0000256" key="4">
    <source>
        <dbReference type="ARBA" id="ARBA00022695"/>
    </source>
</evidence>
<dbReference type="FunFam" id="1.10.150.810:FF:000003">
    <property type="entry name" value="DNA polymerase kappa subunit"/>
    <property type="match status" value="1"/>
</dbReference>
<feature type="region of interest" description="Disordered" evidence="14">
    <location>
        <begin position="225"/>
        <end position="269"/>
    </location>
</feature>
<dbReference type="EC" id="2.7.7.7" evidence="1"/>
<keyword evidence="7" id="KW-0227">DNA damage</keyword>
<keyword evidence="8" id="KW-0863">Zinc-finger</keyword>
<dbReference type="PANTHER" id="PTHR11076">
    <property type="entry name" value="DNA REPAIR POLYMERASE UMUC / TRANSFERASE FAMILY MEMBER"/>
    <property type="match status" value="1"/>
</dbReference>
<proteinExistence type="predicted"/>
<dbReference type="CDD" id="cd03586">
    <property type="entry name" value="PolY_Pol_IV_kappa"/>
    <property type="match status" value="1"/>
</dbReference>
<sequence length="713" mass="76821">MFVFSNNKAGMGSVDKERVNRIIYEMSKNSSYFKQAKLQDDKLDQKVAEMKVKLKALGTVRKAQRTRQADKIATELEAQRQLDEVCMVIDMDMFYAAVEVRDRPELADKPVAVGGESMISTTNYQARLKGVRSAMPGFIGRKLCPELVFVKPDYEKYTVVAEQIREIFREYDPRMRAYSLDEAYLNVTKVLTERLGLDGSNAQAGVAAPAAAAGASEHVCSGTYEAEADTSRRPSMGLNVTYPEKRYEGDEEDDEEARDGRSGERRSPRETRRIRLFEAARALAEEIRGRIREATKLTASVGIGPNFMLAKIASDWNKPDGQMCIGGDRAEVLRFLHDLPVRKIGGVGKVQEKCLREALGVVTCGDLFRERGSVIHVMTPHTSRWLIKASLGIASADHDVATEQAQAVGAVTRKQISKERTFGELSAPRDLLNKCREICDSLAAEMATKGLEAKTVGLKVKTTKFQVRTQDSTGNAYVSSADDLFSAASALLQREIQGAAAASAPGGKLRLRLMGVRASGFRGQAGAPILPGQATLDGFLSSKAAEGGCQGEDESGNDGKRQQREEEADSAGGAEQQPPGGLSRPSRPTPAAMEHPFVGGGQGRPGSRPRSKELLRGVQPATGIPRSALLATAAANVSCPVCGEELGAASNTALNRHLDACLGVCAPAGEGERGGVGGGGTGRRRSKEEAFPKKRAKVSSSGIERFLTPKELV</sequence>
<accession>D8LUC4</accession>
<feature type="region of interest" description="Disordered" evidence="14">
    <location>
        <begin position="543"/>
        <end position="613"/>
    </location>
</feature>
<keyword evidence="3" id="KW-0808">Transferase</keyword>
<dbReference type="InterPro" id="IPR001126">
    <property type="entry name" value="UmuC"/>
</dbReference>
<dbReference type="Pfam" id="PF11799">
    <property type="entry name" value="IMS_C"/>
    <property type="match status" value="1"/>
</dbReference>
<dbReference type="Gene3D" id="3.40.1170.60">
    <property type="match status" value="1"/>
</dbReference>
<dbReference type="OMA" id="MPTHVAK"/>
<evidence type="ECO:0000256" key="7">
    <source>
        <dbReference type="ARBA" id="ARBA00022763"/>
    </source>
</evidence>
<keyword evidence="10" id="KW-0460">Magnesium</keyword>
<name>D8LUC4_ECTSI</name>
<evidence type="ECO:0000256" key="5">
    <source>
        <dbReference type="ARBA" id="ARBA00022705"/>
    </source>
</evidence>
<evidence type="ECO:0000256" key="2">
    <source>
        <dbReference type="ARBA" id="ARBA00016178"/>
    </source>
</evidence>
<dbReference type="Proteomes" id="UP000002630">
    <property type="component" value="Linkage Group LG17"/>
</dbReference>
<evidence type="ECO:0000256" key="10">
    <source>
        <dbReference type="ARBA" id="ARBA00022842"/>
    </source>
</evidence>
<dbReference type="Gene3D" id="3.30.160.60">
    <property type="entry name" value="Classic Zinc Finger"/>
    <property type="match status" value="1"/>
</dbReference>
<dbReference type="GO" id="GO:0006260">
    <property type="term" value="P:DNA replication"/>
    <property type="evidence" value="ECO:0007669"/>
    <property type="project" value="UniProtKB-KW"/>
</dbReference>
<dbReference type="InterPro" id="IPR006642">
    <property type="entry name" value="Rad18_UBZ4"/>
</dbReference>
<dbReference type="InterPro" id="IPR043128">
    <property type="entry name" value="Rev_trsase/Diguanyl_cyclase"/>
</dbReference>
<evidence type="ECO:0000256" key="1">
    <source>
        <dbReference type="ARBA" id="ARBA00012417"/>
    </source>
</evidence>
<dbReference type="InterPro" id="IPR050116">
    <property type="entry name" value="DNA_polymerase-Y"/>
</dbReference>
<evidence type="ECO:0000256" key="12">
    <source>
        <dbReference type="ARBA" id="ARBA00023204"/>
    </source>
</evidence>
<dbReference type="Gene3D" id="1.10.150.810">
    <property type="match status" value="2"/>
</dbReference>